<dbReference type="GO" id="GO:0030983">
    <property type="term" value="F:mismatched DNA binding"/>
    <property type="evidence" value="ECO:0007669"/>
    <property type="project" value="InterPro"/>
</dbReference>
<evidence type="ECO:0000313" key="7">
    <source>
        <dbReference type="Proteomes" id="UP000479132"/>
    </source>
</evidence>
<proteinExistence type="predicted"/>
<dbReference type="PANTHER" id="PTHR11361">
    <property type="entry name" value="DNA MISMATCH REPAIR PROTEIN MUTS FAMILY MEMBER"/>
    <property type="match status" value="1"/>
</dbReference>
<comment type="caution">
    <text evidence="6">The sequence shown here is derived from an EMBL/GenBank/DDBJ whole genome shotgun (WGS) entry which is preliminary data.</text>
</comment>
<dbReference type="Proteomes" id="UP000479132">
    <property type="component" value="Unassembled WGS sequence"/>
</dbReference>
<dbReference type="GO" id="GO:0006298">
    <property type="term" value="P:mismatch repair"/>
    <property type="evidence" value="ECO:0007669"/>
    <property type="project" value="InterPro"/>
</dbReference>
<dbReference type="InterPro" id="IPR036187">
    <property type="entry name" value="DNA_mismatch_repair_MutS_sf"/>
</dbReference>
<dbReference type="Pfam" id="PF00488">
    <property type="entry name" value="MutS_V"/>
    <property type="match status" value="1"/>
</dbReference>
<dbReference type="SUPFAM" id="SSF48334">
    <property type="entry name" value="DNA repair protein MutS, domain III"/>
    <property type="match status" value="1"/>
</dbReference>
<keyword evidence="1" id="KW-0547">Nucleotide-binding</keyword>
<keyword evidence="2" id="KW-0067">ATP-binding</keyword>
<keyword evidence="3" id="KW-0238">DNA-binding</keyword>
<evidence type="ECO:0000313" key="6">
    <source>
        <dbReference type="EMBL" id="NGP90228.1"/>
    </source>
</evidence>
<feature type="domain" description="DNA mismatch repair proteins mutS family" evidence="5">
    <location>
        <begin position="360"/>
        <end position="546"/>
    </location>
</feature>
<feature type="transmembrane region" description="Helical" evidence="4">
    <location>
        <begin position="6"/>
        <end position="23"/>
    </location>
</feature>
<dbReference type="GO" id="GO:0005829">
    <property type="term" value="C:cytosol"/>
    <property type="evidence" value="ECO:0007669"/>
    <property type="project" value="TreeGrafter"/>
</dbReference>
<dbReference type="AlphaFoldDB" id="A0A6M1T2C5"/>
<evidence type="ECO:0000256" key="4">
    <source>
        <dbReference type="SAM" id="Phobius"/>
    </source>
</evidence>
<dbReference type="GO" id="GO:0140664">
    <property type="term" value="F:ATP-dependent DNA damage sensor activity"/>
    <property type="evidence" value="ECO:0007669"/>
    <property type="project" value="InterPro"/>
</dbReference>
<keyword evidence="7" id="KW-1185">Reference proteome</keyword>
<dbReference type="InterPro" id="IPR000432">
    <property type="entry name" value="DNA_mismatch_repair_MutS_C"/>
</dbReference>
<evidence type="ECO:0000256" key="2">
    <source>
        <dbReference type="ARBA" id="ARBA00022840"/>
    </source>
</evidence>
<evidence type="ECO:0000256" key="1">
    <source>
        <dbReference type="ARBA" id="ARBA00022741"/>
    </source>
</evidence>
<dbReference type="RefSeq" id="WP_165271452.1">
    <property type="nucleotide sequence ID" value="NZ_JAALLS010000043.1"/>
</dbReference>
<dbReference type="InterPro" id="IPR027417">
    <property type="entry name" value="P-loop_NTPase"/>
</dbReference>
<dbReference type="EMBL" id="JAALLS010000043">
    <property type="protein sequence ID" value="NGP90228.1"/>
    <property type="molecule type" value="Genomic_DNA"/>
</dbReference>
<organism evidence="6 7">
    <name type="scientific">Fodinibius halophilus</name>
    <dbReference type="NCBI Taxonomy" id="1736908"/>
    <lineage>
        <taxon>Bacteria</taxon>
        <taxon>Pseudomonadati</taxon>
        <taxon>Balneolota</taxon>
        <taxon>Balneolia</taxon>
        <taxon>Balneolales</taxon>
        <taxon>Balneolaceae</taxon>
        <taxon>Fodinibius</taxon>
    </lineage>
</organism>
<gene>
    <name evidence="6" type="ORF">G3569_17850</name>
</gene>
<keyword evidence="4" id="KW-0812">Transmembrane</keyword>
<dbReference type="SMART" id="SM00534">
    <property type="entry name" value="MUTSac"/>
    <property type="match status" value="1"/>
</dbReference>
<dbReference type="PANTHER" id="PTHR11361:SF152">
    <property type="entry name" value="DNA MISMATCH REPAIR PROTEIN"/>
    <property type="match status" value="1"/>
</dbReference>
<evidence type="ECO:0000256" key="3">
    <source>
        <dbReference type="ARBA" id="ARBA00023125"/>
    </source>
</evidence>
<dbReference type="InterPro" id="IPR045076">
    <property type="entry name" value="MutS"/>
</dbReference>
<dbReference type="GO" id="GO:0005524">
    <property type="term" value="F:ATP binding"/>
    <property type="evidence" value="ECO:0007669"/>
    <property type="project" value="UniProtKB-KW"/>
</dbReference>
<evidence type="ECO:0000259" key="5">
    <source>
        <dbReference type="SMART" id="SM00534"/>
    </source>
</evidence>
<dbReference type="SUPFAM" id="SSF52540">
    <property type="entry name" value="P-loop containing nucleoside triphosphate hydrolases"/>
    <property type="match status" value="1"/>
</dbReference>
<name>A0A6M1T2C5_9BACT</name>
<keyword evidence="4" id="KW-0472">Membrane</keyword>
<reference evidence="6 7" key="1">
    <citation type="submission" date="2020-02" db="EMBL/GenBank/DDBJ databases">
        <title>Aliifodinibius halophilus 2W32, complete genome.</title>
        <authorList>
            <person name="Li Y."/>
            <person name="Wu S."/>
        </authorList>
    </citation>
    <scope>NUCLEOTIDE SEQUENCE [LARGE SCALE GENOMIC DNA]</scope>
    <source>
        <strain evidence="6 7">2W32</strain>
    </source>
</reference>
<sequence length="564" mass="65435">MQTFIAILLGSVIVLSFWLYKRYRKKKKIRERFKKNWGQPKNKSYNWGQIRNYHDYLKESATNYQIDDDTWDDLNLADIYSKIDHTISPIGQQVLYNILHSPLFDEEELEKRKQFVEIFRDENFRVQLQLKLNELNNAQIWRLPNLLFNNLPKIPKWYNALLLIPFFVLSCIVLGFINPIFFLGLGIIPVLNMIVQYIVGKRIRRYTLALSGISPLLTQTEAICTLDSNCQHPLGSIGESLRSQSQKLSKLNRRVHTFLHEGNHNSLGGLFWDYLDILLLLKINMFTLSVKSIAQNKDTLKKLYHNIGYIDAMLAVSSFKSSLSEYCHPKFTDDNIQLNYNQAYHPLLDQPVANSINIEQKGILITGSNMSGKTTFLKTIGINQLFAQTLNFCFADQATLSFCNIITSMRREDNLQKGKSFYLGEVDRVKKLIDLATNSEYRNLFLLDEIFRGTNTIERISASLEVLKWLRNKSNFVLASTHDLELVDLLGKDYEFYHFTETVRGETMNFDYKIKEGYSSTRNAIKLLAINKYPEEIVTNALEMAEILEEQETVNFTANNNLKN</sequence>
<accession>A0A6M1T2C5</accession>
<keyword evidence="4" id="KW-1133">Transmembrane helix</keyword>
<dbReference type="Gene3D" id="3.40.50.300">
    <property type="entry name" value="P-loop containing nucleotide triphosphate hydrolases"/>
    <property type="match status" value="1"/>
</dbReference>
<feature type="transmembrane region" description="Helical" evidence="4">
    <location>
        <begin position="157"/>
        <end position="175"/>
    </location>
</feature>
<protein>
    <recommendedName>
        <fullName evidence="5">DNA mismatch repair proteins mutS family domain-containing protein</fullName>
    </recommendedName>
</protein>
<dbReference type="Gene3D" id="1.10.1420.10">
    <property type="match status" value="1"/>
</dbReference>